<dbReference type="SUPFAM" id="SSF56281">
    <property type="entry name" value="Metallo-hydrolase/oxidoreductase"/>
    <property type="match status" value="1"/>
</dbReference>
<evidence type="ECO:0000256" key="4">
    <source>
        <dbReference type="ARBA" id="ARBA00022801"/>
    </source>
</evidence>
<dbReference type="GO" id="GO:0046872">
    <property type="term" value="F:metal ion binding"/>
    <property type="evidence" value="ECO:0007669"/>
    <property type="project" value="UniProtKB-KW"/>
</dbReference>
<organism evidence="7 8">
    <name type="scientific">Cupriavidus pauculus</name>
    <dbReference type="NCBI Taxonomy" id="82633"/>
    <lineage>
        <taxon>Bacteria</taxon>
        <taxon>Pseudomonadati</taxon>
        <taxon>Pseudomonadota</taxon>
        <taxon>Betaproteobacteria</taxon>
        <taxon>Burkholderiales</taxon>
        <taxon>Burkholderiaceae</taxon>
        <taxon>Cupriavidus</taxon>
    </lineage>
</organism>
<dbReference type="GO" id="GO:0016787">
    <property type="term" value="F:hydrolase activity"/>
    <property type="evidence" value="ECO:0007669"/>
    <property type="project" value="UniProtKB-KW"/>
</dbReference>
<gene>
    <name evidence="7" type="ORF">CYJ10_30735</name>
</gene>
<dbReference type="AlphaFoldDB" id="A0A2N5C3H1"/>
<feature type="domain" description="Metallo-beta-lactamase" evidence="6">
    <location>
        <begin position="31"/>
        <end position="237"/>
    </location>
</feature>
<dbReference type="EMBL" id="PJRP01000023">
    <property type="protein sequence ID" value="PLP96761.1"/>
    <property type="molecule type" value="Genomic_DNA"/>
</dbReference>
<comment type="similarity">
    <text evidence="2">Belongs to the metallo-beta-lactamase superfamily.</text>
</comment>
<keyword evidence="4 7" id="KW-0378">Hydrolase</keyword>
<evidence type="ECO:0000313" key="7">
    <source>
        <dbReference type="EMBL" id="PLP96761.1"/>
    </source>
</evidence>
<name>A0A2N5C3H1_9BURK</name>
<evidence type="ECO:0000256" key="5">
    <source>
        <dbReference type="ARBA" id="ARBA00022833"/>
    </source>
</evidence>
<dbReference type="PANTHER" id="PTHR42978:SF2">
    <property type="entry name" value="102 KBASES UNSTABLE REGION: FROM 1 TO 119443"/>
    <property type="match status" value="1"/>
</dbReference>
<comment type="cofactor">
    <cofactor evidence="1">
        <name>Zn(2+)</name>
        <dbReference type="ChEBI" id="CHEBI:29105"/>
    </cofactor>
</comment>
<proteinExistence type="inferred from homology"/>
<evidence type="ECO:0000256" key="2">
    <source>
        <dbReference type="ARBA" id="ARBA00007749"/>
    </source>
</evidence>
<reference evidence="7 8" key="1">
    <citation type="submission" date="2017-12" db="EMBL/GenBank/DDBJ databases">
        <title>Genome sequence of the active heterotrophic nitrifier-denitrifier, Cupriavidus pauculus UM1.</title>
        <authorList>
            <person name="Putonti C."/>
            <person name="Castignetti D."/>
        </authorList>
    </citation>
    <scope>NUCLEOTIDE SEQUENCE [LARGE SCALE GENOMIC DNA]</scope>
    <source>
        <strain evidence="7 8">UM1</strain>
    </source>
</reference>
<protein>
    <submittedName>
        <fullName evidence="7">MBL fold metallo-hydrolase</fullName>
    </submittedName>
</protein>
<sequence>MKMHILSGGRLRMRKSVYLPEAERTETIDLPVSCVLLCHAQGNILFDTGCHPSTTHDAASRWGTMAKAMVPIGGEQDNVVSELSALGLMPEDIDVVINSHFHSDHCGCNEFFKRATIYCHSKELEAAQGSEAIQRGYIPADWQHPMPTVTVDNEHDFFGDGRLTLLPLPGHTPGTLGAVVNLSRDGSFLLAADAVALRENLDREVMPRNTWDPNAAMASLREIQRLERAGATVLFGHDAVQWEQLRKGAEAYE</sequence>
<accession>A0A2N5C3H1</accession>
<dbReference type="InterPro" id="IPR051013">
    <property type="entry name" value="MBL_superfamily_lactonases"/>
</dbReference>
<dbReference type="Proteomes" id="UP000234341">
    <property type="component" value="Unassembled WGS sequence"/>
</dbReference>
<comment type="caution">
    <text evidence="7">The sequence shown here is derived from an EMBL/GenBank/DDBJ whole genome shotgun (WGS) entry which is preliminary data.</text>
</comment>
<evidence type="ECO:0000256" key="3">
    <source>
        <dbReference type="ARBA" id="ARBA00022723"/>
    </source>
</evidence>
<dbReference type="Pfam" id="PF00753">
    <property type="entry name" value="Lactamase_B"/>
    <property type="match status" value="1"/>
</dbReference>
<dbReference type="PANTHER" id="PTHR42978">
    <property type="entry name" value="QUORUM-QUENCHING LACTONASE YTNP-RELATED-RELATED"/>
    <property type="match status" value="1"/>
</dbReference>
<evidence type="ECO:0000259" key="6">
    <source>
        <dbReference type="SMART" id="SM00849"/>
    </source>
</evidence>
<dbReference type="Gene3D" id="3.60.15.10">
    <property type="entry name" value="Ribonuclease Z/Hydroxyacylglutathione hydrolase-like"/>
    <property type="match status" value="1"/>
</dbReference>
<dbReference type="InterPro" id="IPR001279">
    <property type="entry name" value="Metallo-B-lactamas"/>
</dbReference>
<evidence type="ECO:0000256" key="1">
    <source>
        <dbReference type="ARBA" id="ARBA00001947"/>
    </source>
</evidence>
<keyword evidence="3" id="KW-0479">Metal-binding</keyword>
<dbReference type="RefSeq" id="WP_101685221.1">
    <property type="nucleotide sequence ID" value="NZ_PJRP01000023.1"/>
</dbReference>
<dbReference type="OrthoDB" id="5443440at2"/>
<dbReference type="InterPro" id="IPR036866">
    <property type="entry name" value="RibonucZ/Hydroxyglut_hydro"/>
</dbReference>
<keyword evidence="5" id="KW-0862">Zinc</keyword>
<dbReference type="CDD" id="cd07729">
    <property type="entry name" value="AHL_lactonase_MBL-fold"/>
    <property type="match status" value="1"/>
</dbReference>
<dbReference type="SMART" id="SM00849">
    <property type="entry name" value="Lactamase_B"/>
    <property type="match status" value="1"/>
</dbReference>
<evidence type="ECO:0000313" key="8">
    <source>
        <dbReference type="Proteomes" id="UP000234341"/>
    </source>
</evidence>